<accession>A0A938BN88</accession>
<dbReference type="Pfam" id="PF01676">
    <property type="entry name" value="Metalloenzyme"/>
    <property type="match status" value="1"/>
</dbReference>
<dbReference type="SUPFAM" id="SSF53649">
    <property type="entry name" value="Alkaline phosphatase-like"/>
    <property type="match status" value="1"/>
</dbReference>
<dbReference type="EMBL" id="VGIY01000470">
    <property type="protein sequence ID" value="MBM3318749.1"/>
    <property type="molecule type" value="Genomic_DNA"/>
</dbReference>
<dbReference type="AlphaFoldDB" id="A0A938BN88"/>
<dbReference type="PANTHER" id="PTHR31637">
    <property type="entry name" value="2,3-BISPHOSPHOGLYCERATE-INDEPENDENT PHOSPHOGLYCERATE MUTASE"/>
    <property type="match status" value="1"/>
</dbReference>
<dbReference type="GO" id="GO:0030145">
    <property type="term" value="F:manganese ion binding"/>
    <property type="evidence" value="ECO:0007669"/>
    <property type="project" value="TreeGrafter"/>
</dbReference>
<sequence>MDWRLEPISDRPRRPGPVLLVVMDGIGLGFGDEGDAVALARTPVLDWLRANCPWVPLKAHGTAVGLPSDDDMGNSEVGHNAIGAGRLFDQGAKLVRRAIADGSLFAGETWRRLIERCRR</sequence>
<gene>
    <name evidence="2" type="ORF">FJY75_12935</name>
</gene>
<comment type="caution">
    <text evidence="2">The sequence shown here is derived from an EMBL/GenBank/DDBJ whole genome shotgun (WGS) entry which is preliminary data.</text>
</comment>
<dbReference type="InterPro" id="IPR006124">
    <property type="entry name" value="Metalloenzyme"/>
</dbReference>
<dbReference type="InterPro" id="IPR005995">
    <property type="entry name" value="Pgm_bpd_ind"/>
</dbReference>
<name>A0A938BN88_UNCEI</name>
<dbReference type="GO" id="GO:0005737">
    <property type="term" value="C:cytoplasm"/>
    <property type="evidence" value="ECO:0007669"/>
    <property type="project" value="InterPro"/>
</dbReference>
<dbReference type="Gene3D" id="3.40.1450.10">
    <property type="entry name" value="BPG-independent phosphoglycerate mutase, domain B"/>
    <property type="match status" value="1"/>
</dbReference>
<dbReference type="Gene3D" id="3.40.720.10">
    <property type="entry name" value="Alkaline Phosphatase, subunit A"/>
    <property type="match status" value="1"/>
</dbReference>
<evidence type="ECO:0000259" key="1">
    <source>
        <dbReference type="Pfam" id="PF01676"/>
    </source>
</evidence>
<dbReference type="GO" id="GO:0004619">
    <property type="term" value="F:phosphoglycerate mutase activity"/>
    <property type="evidence" value="ECO:0007669"/>
    <property type="project" value="InterPro"/>
</dbReference>
<feature type="non-terminal residue" evidence="2">
    <location>
        <position position="119"/>
    </location>
</feature>
<dbReference type="GO" id="GO:0006007">
    <property type="term" value="P:glucose catabolic process"/>
    <property type="evidence" value="ECO:0007669"/>
    <property type="project" value="InterPro"/>
</dbReference>
<dbReference type="InterPro" id="IPR036646">
    <property type="entry name" value="PGAM_B_sf"/>
</dbReference>
<dbReference type="Proteomes" id="UP000748308">
    <property type="component" value="Unassembled WGS sequence"/>
</dbReference>
<evidence type="ECO:0000313" key="2">
    <source>
        <dbReference type="EMBL" id="MBM3318749.1"/>
    </source>
</evidence>
<proteinExistence type="predicted"/>
<protein>
    <submittedName>
        <fullName evidence="2">2,3-bisphosphoglycerate-independent phosphoglycerate mutase</fullName>
    </submittedName>
</protein>
<reference evidence="2" key="1">
    <citation type="submission" date="2019-03" db="EMBL/GenBank/DDBJ databases">
        <title>Lake Tanganyika Metagenome-Assembled Genomes (MAGs).</title>
        <authorList>
            <person name="Tran P."/>
        </authorList>
    </citation>
    <scope>NUCLEOTIDE SEQUENCE</scope>
    <source>
        <strain evidence="2">M_DeepCast_400m_m2_100</strain>
    </source>
</reference>
<feature type="domain" description="Metalloenzyme" evidence="1">
    <location>
        <begin position="17"/>
        <end position="82"/>
    </location>
</feature>
<dbReference type="InterPro" id="IPR017850">
    <property type="entry name" value="Alkaline_phosphatase_core_sf"/>
</dbReference>
<organism evidence="2 3">
    <name type="scientific">Eiseniibacteriota bacterium</name>
    <dbReference type="NCBI Taxonomy" id="2212470"/>
    <lineage>
        <taxon>Bacteria</taxon>
        <taxon>Candidatus Eiseniibacteriota</taxon>
    </lineage>
</organism>
<dbReference type="PANTHER" id="PTHR31637:SF0">
    <property type="entry name" value="2,3-BISPHOSPHOGLYCERATE-INDEPENDENT PHOSPHOGLYCERATE MUTASE"/>
    <property type="match status" value="1"/>
</dbReference>
<evidence type="ECO:0000313" key="3">
    <source>
        <dbReference type="Proteomes" id="UP000748308"/>
    </source>
</evidence>